<feature type="transmembrane region" description="Helical" evidence="1">
    <location>
        <begin position="90"/>
        <end position="109"/>
    </location>
</feature>
<sequence length="326" mass="34657">MPTPTPAELLGLGLAGAAAAGLGLRFSSPTPRRGEAFLQCCGVAAPTPEECERAATYLRQHRQIFLVLVVLLVPGLTGLTALVGEGEASLIWGLAGGLVGGALLTLVVAEVSRSTSRRQSTGRLRRRPCRVLRSLDPFHLAAIVVTLALFVCGLLAAVVGFAAQRWAHHVVTWYSQRADLIGAVATPPQGFARLWLVLTLLVAVAAATTAAVWLSLFRYPEPDDSLDAVLRLRTARVALGTGALACALLTIAALRRLTVIVMPRLDVWVERALPPALAWDFPALPGWLPPVHQILDSFLAPVLTGCALCVAVLVHPALWRRGERSG</sequence>
<feature type="transmembrane region" description="Helical" evidence="1">
    <location>
        <begin position="194"/>
        <end position="216"/>
    </location>
</feature>
<keyword evidence="3" id="KW-1185">Reference proteome</keyword>
<reference evidence="2 3" key="1">
    <citation type="submission" date="2018-08" db="EMBL/GenBank/DDBJ databases">
        <title>Sequencing the genomes of 1000 actinobacteria strains.</title>
        <authorList>
            <person name="Klenk H.-P."/>
        </authorList>
    </citation>
    <scope>NUCLEOTIDE SEQUENCE [LARGE SCALE GENOMIC DNA]</scope>
    <source>
        <strain evidence="2 3">DSM 22891</strain>
    </source>
</reference>
<evidence type="ECO:0000256" key="1">
    <source>
        <dbReference type="SAM" id="Phobius"/>
    </source>
</evidence>
<keyword evidence="1" id="KW-0812">Transmembrane</keyword>
<dbReference type="EMBL" id="QTUC01000001">
    <property type="protein sequence ID" value="REF38124.1"/>
    <property type="molecule type" value="Genomic_DNA"/>
</dbReference>
<keyword evidence="1" id="KW-1133">Transmembrane helix</keyword>
<proteinExistence type="predicted"/>
<keyword evidence="1" id="KW-0472">Membrane</keyword>
<dbReference type="RefSeq" id="WP_170152662.1">
    <property type="nucleotide sequence ID" value="NZ_QTUC01000001.1"/>
</dbReference>
<evidence type="ECO:0000313" key="3">
    <source>
        <dbReference type="Proteomes" id="UP000256485"/>
    </source>
</evidence>
<feature type="transmembrane region" description="Helical" evidence="1">
    <location>
        <begin position="6"/>
        <end position="24"/>
    </location>
</feature>
<feature type="transmembrane region" description="Helical" evidence="1">
    <location>
        <begin position="64"/>
        <end position="84"/>
    </location>
</feature>
<name>A0A3D9VIT6_THECX</name>
<evidence type="ECO:0000313" key="2">
    <source>
        <dbReference type="EMBL" id="REF38124.1"/>
    </source>
</evidence>
<feature type="transmembrane region" description="Helical" evidence="1">
    <location>
        <begin position="237"/>
        <end position="254"/>
    </location>
</feature>
<dbReference type="Proteomes" id="UP000256485">
    <property type="component" value="Unassembled WGS sequence"/>
</dbReference>
<protein>
    <submittedName>
        <fullName evidence="2">Uncharacterized protein</fullName>
    </submittedName>
</protein>
<comment type="caution">
    <text evidence="2">The sequence shown here is derived from an EMBL/GenBank/DDBJ whole genome shotgun (WGS) entry which is preliminary data.</text>
</comment>
<dbReference type="AlphaFoldDB" id="A0A3D9VIT6"/>
<feature type="transmembrane region" description="Helical" evidence="1">
    <location>
        <begin position="298"/>
        <end position="319"/>
    </location>
</feature>
<gene>
    <name evidence="2" type="ORF">DFJ64_3594</name>
</gene>
<organism evidence="2 3">
    <name type="scientific">Thermasporomyces composti</name>
    <dbReference type="NCBI Taxonomy" id="696763"/>
    <lineage>
        <taxon>Bacteria</taxon>
        <taxon>Bacillati</taxon>
        <taxon>Actinomycetota</taxon>
        <taxon>Actinomycetes</taxon>
        <taxon>Propionibacteriales</taxon>
        <taxon>Nocardioidaceae</taxon>
        <taxon>Thermasporomyces</taxon>
    </lineage>
</organism>
<accession>A0A3D9VIT6</accession>
<feature type="transmembrane region" description="Helical" evidence="1">
    <location>
        <begin position="140"/>
        <end position="163"/>
    </location>
</feature>